<feature type="compositionally biased region" description="Basic residues" evidence="1">
    <location>
        <begin position="617"/>
        <end position="643"/>
    </location>
</feature>
<dbReference type="PANTHER" id="PTHR31240:SF0">
    <property type="entry name" value="MATERNAL EFFECT EMBRYO ARREST 18"/>
    <property type="match status" value="1"/>
</dbReference>
<gene>
    <name evidence="2" type="ORF">EIP91_010159</name>
</gene>
<name>A0A4R0RV29_9APHY</name>
<comment type="caution">
    <text evidence="2">The sequence shown here is derived from an EMBL/GenBank/DDBJ whole genome shotgun (WGS) entry which is preliminary data.</text>
</comment>
<dbReference type="AlphaFoldDB" id="A0A4R0RV29"/>
<evidence type="ECO:0000256" key="1">
    <source>
        <dbReference type="SAM" id="MobiDB-lite"/>
    </source>
</evidence>
<dbReference type="EMBL" id="RWJN01000006">
    <property type="protein sequence ID" value="TCD71453.1"/>
    <property type="molecule type" value="Genomic_DNA"/>
</dbReference>
<feature type="compositionally biased region" description="Polar residues" evidence="1">
    <location>
        <begin position="43"/>
        <end position="60"/>
    </location>
</feature>
<dbReference type="STRING" id="92696.A0A4R0RV29"/>
<evidence type="ECO:0000313" key="2">
    <source>
        <dbReference type="EMBL" id="TCD71453.1"/>
    </source>
</evidence>
<feature type="compositionally biased region" description="Low complexity" evidence="1">
    <location>
        <begin position="654"/>
        <end position="670"/>
    </location>
</feature>
<evidence type="ECO:0000313" key="3">
    <source>
        <dbReference type="Proteomes" id="UP000292702"/>
    </source>
</evidence>
<feature type="region of interest" description="Disordered" evidence="1">
    <location>
        <begin position="1"/>
        <end position="60"/>
    </location>
</feature>
<dbReference type="GO" id="GO:0043743">
    <property type="term" value="F:LPPG:FO 2-phospho-L-lactate transferase activity"/>
    <property type="evidence" value="ECO:0007669"/>
    <property type="project" value="InterPro"/>
</dbReference>
<keyword evidence="3" id="KW-1185">Reference proteome</keyword>
<reference evidence="2 3" key="1">
    <citation type="submission" date="2018-11" db="EMBL/GenBank/DDBJ databases">
        <title>Genome assembly of Steccherinum ochraceum LE-BIN_3174, the white-rot fungus of the Steccherinaceae family (The Residual Polyporoid clade, Polyporales, Basidiomycota).</title>
        <authorList>
            <person name="Fedorova T.V."/>
            <person name="Glazunova O.A."/>
            <person name="Landesman E.O."/>
            <person name="Moiseenko K.V."/>
            <person name="Psurtseva N.V."/>
            <person name="Savinova O.S."/>
            <person name="Shakhova N.V."/>
            <person name="Tyazhelova T.V."/>
            <person name="Vasina D.V."/>
        </authorList>
    </citation>
    <scope>NUCLEOTIDE SEQUENCE [LARGE SCALE GENOMIC DNA]</scope>
    <source>
        <strain evidence="2 3">LE-BIN_3174</strain>
    </source>
</reference>
<dbReference type="OrthoDB" id="10267139at2759"/>
<feature type="region of interest" description="Disordered" evidence="1">
    <location>
        <begin position="452"/>
        <end position="477"/>
    </location>
</feature>
<feature type="compositionally biased region" description="Polar residues" evidence="1">
    <location>
        <begin position="587"/>
        <end position="609"/>
    </location>
</feature>
<protein>
    <submittedName>
        <fullName evidence="2">Uncharacterized protein</fullName>
    </submittedName>
</protein>
<accession>A0A4R0RV29</accession>
<feature type="compositionally biased region" description="Polar residues" evidence="1">
    <location>
        <begin position="467"/>
        <end position="476"/>
    </location>
</feature>
<feature type="compositionally biased region" description="Polar residues" evidence="1">
    <location>
        <begin position="697"/>
        <end position="713"/>
    </location>
</feature>
<dbReference type="Pfam" id="PF01933">
    <property type="entry name" value="CofD"/>
    <property type="match status" value="1"/>
</dbReference>
<dbReference type="Gene3D" id="3.40.50.10680">
    <property type="entry name" value="CofD-like domains"/>
    <property type="match status" value="1"/>
</dbReference>
<dbReference type="InterPro" id="IPR002882">
    <property type="entry name" value="CofD"/>
</dbReference>
<feature type="region of interest" description="Disordered" evidence="1">
    <location>
        <begin position="691"/>
        <end position="722"/>
    </location>
</feature>
<proteinExistence type="predicted"/>
<dbReference type="SUPFAM" id="SSF142338">
    <property type="entry name" value="CofD-like"/>
    <property type="match status" value="1"/>
</dbReference>
<organism evidence="2 3">
    <name type="scientific">Steccherinum ochraceum</name>
    <dbReference type="NCBI Taxonomy" id="92696"/>
    <lineage>
        <taxon>Eukaryota</taxon>
        <taxon>Fungi</taxon>
        <taxon>Dikarya</taxon>
        <taxon>Basidiomycota</taxon>
        <taxon>Agaricomycotina</taxon>
        <taxon>Agaricomycetes</taxon>
        <taxon>Polyporales</taxon>
        <taxon>Steccherinaceae</taxon>
        <taxon>Steccherinum</taxon>
    </lineage>
</organism>
<feature type="region of interest" description="Disordered" evidence="1">
    <location>
        <begin position="587"/>
        <end position="672"/>
    </location>
</feature>
<sequence length="820" mass="89262">MPYFDLSPKHHTPLTPEVPDSPGSSVFDLPTQPQRTGEERSRQQTPTQSHHQGNTNSDTSFVVVSGGTGCNSIVSAFGNACYVLPVSDDGGSSSEIIRVLGGPSIGDIRSRLVRLIPPAPPSSPLDRIRNLLAYRLPARCTEREARDEWRDIVEGRSHLWSGIPNDRKEMIRGLLVYFESEVLKRAHKNFSFLNGSIGNYFISAGTEFFRSLPSAIFLFSSITNSQANILPVIVTNHTVTIAAELEDGSKLVGQCEISHPVRSASSGLSITVDEDDASSPTDDIDGTIGRPKNVLFESNAKGEYDPLDSQIARLFYINAYGSEIHPSPNPDYLTNLGQKDVLIYSCGSLWTSIVPCLALRGVASAVARSRSLRAKVLLLNAQNDRETDGYKAVDYINTIARTLNAPYHSQSYTGLGGVATTYPVSAFITHIVYLKNTSVEVDVGKVTALGVNRPPRFNDDNPLAASRSGSEPSSTPHDVAEVAGALLRAADRLSPVVIAHSGSDALHESSRIPSKPSDEDMRAKMTLALEEHLHDHPDVRARYAHTLELDRSSPKPCIVPGNALQLIDDDTSTDRTLPSIIIISNNGGQVNVSTSSHDSPSDPETTGSSVDPEHAAHLRRPVPKVRFRSRVRITSGLRKHRHSTSSAGLAGHESPSSCSSCSGSPSSSISAPLRWHADENGTWGPLGRRLSAYAHGNGSQKRSLTSPKHSTGLSAPAGRGARVDERTPLIGSKRPRVAYVDSGLDGGGETDDERLLGAEYEDELDQVEELSLRALALKREEDAVFGKWPWRLFNRHWWWWHVEPVLCCCCADDSDYDEFQ</sequence>
<dbReference type="Proteomes" id="UP000292702">
    <property type="component" value="Unassembled WGS sequence"/>
</dbReference>
<dbReference type="PANTHER" id="PTHR31240">
    <property type="entry name" value="MATERNAL EFFECT EMBRYO ARREST 18"/>
    <property type="match status" value="1"/>
</dbReference>
<dbReference type="InterPro" id="IPR038136">
    <property type="entry name" value="CofD-like_dom_sf"/>
</dbReference>